<accession>A0AA39C7S0</accession>
<dbReference type="AlphaFoldDB" id="A0AA39C7S0"/>
<proteinExistence type="predicted"/>
<evidence type="ECO:0000313" key="3">
    <source>
        <dbReference type="Proteomes" id="UP001168972"/>
    </source>
</evidence>
<reference evidence="2" key="2">
    <citation type="submission" date="2023-03" db="EMBL/GenBank/DDBJ databases">
        <authorList>
            <person name="Inwood S.N."/>
            <person name="Skelly J.G."/>
            <person name="Guhlin J."/>
            <person name="Harrop T.W.R."/>
            <person name="Goldson S.G."/>
            <person name="Dearden P.K."/>
        </authorList>
    </citation>
    <scope>NUCLEOTIDE SEQUENCE</scope>
    <source>
        <strain evidence="2">Lincoln</strain>
        <tissue evidence="2">Whole body</tissue>
    </source>
</reference>
<comment type="caution">
    <text evidence="2">The sequence shown here is derived from an EMBL/GenBank/DDBJ whole genome shotgun (WGS) entry which is preliminary data.</text>
</comment>
<dbReference type="EMBL" id="JAQQBR010001886">
    <property type="protein sequence ID" value="KAK0159491.1"/>
    <property type="molecule type" value="Genomic_DNA"/>
</dbReference>
<name>A0AA39C7S0_MICHY</name>
<reference evidence="2" key="1">
    <citation type="journal article" date="2023" name="bioRxiv">
        <title>Scaffold-level genome assemblies of two parasitoid biocontrol wasps reveal the parthenogenesis mechanism and an associated novel virus.</title>
        <authorList>
            <person name="Inwood S."/>
            <person name="Skelly J."/>
            <person name="Guhlin J."/>
            <person name="Harrop T."/>
            <person name="Goldson S."/>
            <person name="Dearden P."/>
        </authorList>
    </citation>
    <scope>NUCLEOTIDE SEQUENCE</scope>
    <source>
        <strain evidence="2">Lincoln</strain>
        <tissue evidence="2">Whole body</tissue>
    </source>
</reference>
<evidence type="ECO:0000313" key="2">
    <source>
        <dbReference type="EMBL" id="KAK0159491.1"/>
    </source>
</evidence>
<dbReference type="Proteomes" id="UP001168972">
    <property type="component" value="Unassembled WGS sequence"/>
</dbReference>
<sequence length="498" mass="55592">MTSRRQCAVVWWFETNQVSTTLLDVLPYQHREIGAVTMISGHKAKVVAICNENDSKDAVISMNCMLNNVNSSTMAKTSMKKPKKGSTNTVKKNNSKKAVIEMQIKNKHECQSGIGEMMPMFHKETRNEKQFSNNATSFFTNTTSSYNALPSSKSFSVQSLIKPPLIVSTAANESSHHFKFHQVPLSSGTVKTSSSNITFHNTLQDSSSLSSVTWSPNTNLHNISDHQSPHDYVSSWDSSLFNKKVTPITPNSILYSPPSNSVHSPSTLTDLDSWRQNCSNTIYFNTPPNSQDNERKILLNIPSNSPISKCVPSVNPSTSSCLTLNNTGTDNSNENCDEEFIQKNDQKNLNSPPASPTVFSLQQIDNNQKYSIGMICNTLGVTREKVQFLQSICNLFRQYLDDEKENDVQQSVGNIVVIAPEYYEAGENKVEIFPGGGFYMNSNIWNLICLTHGPEFSNWKSFVRDVLLQIYENKLINYTAKGKRGGPCIDAKLLKSLF</sequence>
<feature type="region of interest" description="Disordered" evidence="1">
    <location>
        <begin position="73"/>
        <end position="94"/>
    </location>
</feature>
<evidence type="ECO:0000256" key="1">
    <source>
        <dbReference type="SAM" id="MobiDB-lite"/>
    </source>
</evidence>
<protein>
    <submittedName>
        <fullName evidence="2">Uncharacterized protein</fullName>
    </submittedName>
</protein>
<organism evidence="2 3">
    <name type="scientific">Microctonus hyperodae</name>
    <name type="common">Parasitoid wasp</name>
    <dbReference type="NCBI Taxonomy" id="165561"/>
    <lineage>
        <taxon>Eukaryota</taxon>
        <taxon>Metazoa</taxon>
        <taxon>Ecdysozoa</taxon>
        <taxon>Arthropoda</taxon>
        <taxon>Hexapoda</taxon>
        <taxon>Insecta</taxon>
        <taxon>Pterygota</taxon>
        <taxon>Neoptera</taxon>
        <taxon>Endopterygota</taxon>
        <taxon>Hymenoptera</taxon>
        <taxon>Apocrita</taxon>
        <taxon>Ichneumonoidea</taxon>
        <taxon>Braconidae</taxon>
        <taxon>Euphorinae</taxon>
        <taxon>Microctonus</taxon>
    </lineage>
</organism>
<keyword evidence="3" id="KW-1185">Reference proteome</keyword>
<feature type="non-terminal residue" evidence="2">
    <location>
        <position position="1"/>
    </location>
</feature>
<gene>
    <name evidence="2" type="ORF">PV327_011059</name>
</gene>